<dbReference type="InterPro" id="IPR052896">
    <property type="entry name" value="GGT-like_enzyme"/>
</dbReference>
<dbReference type="Gene3D" id="3.60.20.40">
    <property type="match status" value="1"/>
</dbReference>
<dbReference type="RefSeq" id="WP_209809360.1">
    <property type="nucleotide sequence ID" value="NZ_JAGGKT010000002.1"/>
</dbReference>
<evidence type="ECO:0000313" key="5">
    <source>
        <dbReference type="EMBL" id="MBP1931291.1"/>
    </source>
</evidence>
<dbReference type="InterPro" id="IPR000101">
    <property type="entry name" value="GGT_peptidase"/>
</dbReference>
<keyword evidence="4" id="KW-0317">Glutathione biosynthesis</keyword>
<sequence>MARLLSRLPNRTQYRPMAIGNNGMVASASPLAATVGLEILKEGGNAFDAAIAVAFMENVTLPAMTTVGGDAYGILYQASTNQVYALNGSGAAPEKASIEWFREQGYKKLPYRGVLSSSIPGEVHALMTIHQRMGSLPLEKLMKPAIDAAENGFRVSELLQFRIRKVEHLLRNSKAMSSIFLPNGKVPEVGSLLIQKDLAKTLRTLCKNGLHDFYRGEIAGKITNHMKKNGGLIEYKDLQQHESELSTPISTNYRGYDIFQTAPPSQGLIVLQSLNLLEAYDVASMRMDSPELIHLMVEIKKLAFSDRLKYCGDPRFVPFDYNLLISKDYANKQRNLINRNAAMEHYNGFVEHENGDTTYLAITDKDGNCVSYIHSLSGVEFGSCEMIEETGIILNQRLGRGFTLDKRHPNALAPNKRTMHTLNAYMIFKDNDPCFVGGTPGGDQQPQWNFQVIVNLLDYKLNVQEAAEYPRWYSYPGTDPVHLQNPFELRMEVRFDPFLYRELEAKGHRINYLPPYDNGGVQLIEVNRQLGTYFGGTDPRIGGMALGY</sequence>
<dbReference type="GO" id="GO:0036374">
    <property type="term" value="F:glutathione hydrolase activity"/>
    <property type="evidence" value="ECO:0007669"/>
    <property type="project" value="UniProtKB-EC"/>
</dbReference>
<dbReference type="NCBIfam" id="TIGR00066">
    <property type="entry name" value="g_glut_trans"/>
    <property type="match status" value="1"/>
</dbReference>
<dbReference type="EC" id="2.3.2.2" evidence="4"/>
<evidence type="ECO:0000256" key="4">
    <source>
        <dbReference type="RuleBase" id="RU368036"/>
    </source>
</evidence>
<dbReference type="SUPFAM" id="SSF56235">
    <property type="entry name" value="N-terminal nucleophile aminohydrolases (Ntn hydrolases)"/>
    <property type="match status" value="1"/>
</dbReference>
<keyword evidence="4 5" id="KW-0808">Transferase</keyword>
<comment type="catalytic activity">
    <reaction evidence="3 4">
        <text>an N-terminal (5-L-glutamyl)-[peptide] + an alpha-amino acid = 5-L-glutamyl amino acid + an N-terminal L-alpha-aminoacyl-[peptide]</text>
        <dbReference type="Rhea" id="RHEA:23904"/>
        <dbReference type="Rhea" id="RHEA-COMP:9780"/>
        <dbReference type="Rhea" id="RHEA-COMP:9795"/>
        <dbReference type="ChEBI" id="CHEBI:77644"/>
        <dbReference type="ChEBI" id="CHEBI:78597"/>
        <dbReference type="ChEBI" id="CHEBI:78599"/>
        <dbReference type="ChEBI" id="CHEBI:78608"/>
        <dbReference type="EC" id="2.3.2.2"/>
    </reaction>
</comment>
<dbReference type="EC" id="3.4.19.13" evidence="4"/>
<name>A0ABS4GM13_9BACL</name>
<comment type="pathway">
    <text evidence="4">Sulfur metabolism; glutathione metabolism.</text>
</comment>
<comment type="catalytic activity">
    <reaction evidence="1 4">
        <text>an S-substituted glutathione + H2O = an S-substituted L-cysteinylglycine + L-glutamate</text>
        <dbReference type="Rhea" id="RHEA:59468"/>
        <dbReference type="ChEBI" id="CHEBI:15377"/>
        <dbReference type="ChEBI" id="CHEBI:29985"/>
        <dbReference type="ChEBI" id="CHEBI:90779"/>
        <dbReference type="ChEBI" id="CHEBI:143103"/>
        <dbReference type="EC" id="3.4.19.13"/>
    </reaction>
</comment>
<keyword evidence="6" id="KW-1185">Reference proteome</keyword>
<dbReference type="PRINTS" id="PR01210">
    <property type="entry name" value="GGTRANSPTASE"/>
</dbReference>
<proteinExistence type="inferred from homology"/>
<comment type="PTM">
    <text evidence="4">Cleaved by autocatalysis into a large and a small subunit.</text>
</comment>
<comment type="subunit">
    <text evidence="4">This enzyme consists of two polypeptide chains, which are synthesized in precursor form from a single polypeptide.</text>
</comment>
<reference evidence="5 6" key="1">
    <citation type="submission" date="2021-03" db="EMBL/GenBank/DDBJ databases">
        <title>Genomic Encyclopedia of Type Strains, Phase IV (KMG-IV): sequencing the most valuable type-strain genomes for metagenomic binning, comparative biology and taxonomic classification.</title>
        <authorList>
            <person name="Goeker M."/>
        </authorList>
    </citation>
    <scope>NUCLEOTIDE SEQUENCE [LARGE SCALE GENOMIC DNA]</scope>
    <source>
        <strain evidence="5 6">DSM 24738</strain>
    </source>
</reference>
<gene>
    <name evidence="5" type="ORF">J2Z37_001288</name>
</gene>
<dbReference type="InterPro" id="IPR043137">
    <property type="entry name" value="GGT_ssub_C"/>
</dbReference>
<keyword evidence="4 5" id="KW-0378">Hydrolase</keyword>
<dbReference type="GO" id="GO:0103068">
    <property type="term" value="F:leukotriene C4 gamma-glutamyl transferase activity"/>
    <property type="evidence" value="ECO:0007669"/>
    <property type="project" value="UniProtKB-EC"/>
</dbReference>
<dbReference type="PANTHER" id="PTHR43881">
    <property type="entry name" value="GAMMA-GLUTAMYLTRANSPEPTIDASE (AFU_ORTHOLOGUE AFUA_4G13580)"/>
    <property type="match status" value="1"/>
</dbReference>
<dbReference type="Gene3D" id="1.10.246.130">
    <property type="match status" value="1"/>
</dbReference>
<evidence type="ECO:0000313" key="6">
    <source>
        <dbReference type="Proteomes" id="UP001519343"/>
    </source>
</evidence>
<comment type="caution">
    <text evidence="5">The sequence shown here is derived from an EMBL/GenBank/DDBJ whole genome shotgun (WGS) entry which is preliminary data.</text>
</comment>
<dbReference type="InterPro" id="IPR043138">
    <property type="entry name" value="GGT_lsub"/>
</dbReference>
<evidence type="ECO:0000256" key="3">
    <source>
        <dbReference type="ARBA" id="ARBA00047417"/>
    </source>
</evidence>
<evidence type="ECO:0000256" key="2">
    <source>
        <dbReference type="ARBA" id="ARBA00001089"/>
    </source>
</evidence>
<keyword evidence="4 5" id="KW-0012">Acyltransferase</keyword>
<comment type="catalytic activity">
    <reaction evidence="2 4">
        <text>glutathione + H2O = L-cysteinylglycine + L-glutamate</text>
        <dbReference type="Rhea" id="RHEA:28807"/>
        <dbReference type="ChEBI" id="CHEBI:15377"/>
        <dbReference type="ChEBI" id="CHEBI:29985"/>
        <dbReference type="ChEBI" id="CHEBI:57925"/>
        <dbReference type="ChEBI" id="CHEBI:61694"/>
        <dbReference type="EC" id="3.4.19.13"/>
    </reaction>
</comment>
<accession>A0ABS4GM13</accession>
<evidence type="ECO:0000256" key="1">
    <source>
        <dbReference type="ARBA" id="ARBA00001049"/>
    </source>
</evidence>
<comment type="similarity">
    <text evidence="4">Belongs to the gamma-glutamyltransferase family.</text>
</comment>
<dbReference type="Proteomes" id="UP001519343">
    <property type="component" value="Unassembled WGS sequence"/>
</dbReference>
<dbReference type="PANTHER" id="PTHR43881:SF1">
    <property type="entry name" value="GAMMA-GLUTAMYLTRANSPEPTIDASE (AFU_ORTHOLOGUE AFUA_4G13580)"/>
    <property type="match status" value="1"/>
</dbReference>
<keyword evidence="4" id="KW-0865">Zymogen</keyword>
<dbReference type="EMBL" id="JAGGKT010000002">
    <property type="protein sequence ID" value="MBP1931291.1"/>
    <property type="molecule type" value="Genomic_DNA"/>
</dbReference>
<dbReference type="InterPro" id="IPR029055">
    <property type="entry name" value="Ntn_hydrolases_N"/>
</dbReference>
<organism evidence="5 6">
    <name type="scientific">Ammoniphilus resinae</name>
    <dbReference type="NCBI Taxonomy" id="861532"/>
    <lineage>
        <taxon>Bacteria</taxon>
        <taxon>Bacillati</taxon>
        <taxon>Bacillota</taxon>
        <taxon>Bacilli</taxon>
        <taxon>Bacillales</taxon>
        <taxon>Paenibacillaceae</taxon>
        <taxon>Aneurinibacillus group</taxon>
        <taxon>Ammoniphilus</taxon>
    </lineage>
</organism>
<protein>
    <recommendedName>
        <fullName evidence="4">Glutathione hydrolase proenzyme</fullName>
        <ecNumber evidence="4">2.3.2.2</ecNumber>
        <ecNumber evidence="4">3.4.19.13</ecNumber>
    </recommendedName>
    <component>
        <recommendedName>
            <fullName evidence="4">Glutathione hydrolase large chain</fullName>
        </recommendedName>
    </component>
    <component>
        <recommendedName>
            <fullName evidence="4">Glutathione hydrolase small chain</fullName>
        </recommendedName>
    </component>
</protein>
<dbReference type="Pfam" id="PF01019">
    <property type="entry name" value="G_glu_transpept"/>
    <property type="match status" value="1"/>
</dbReference>